<keyword evidence="2" id="KW-1185">Reference proteome</keyword>
<dbReference type="STRING" id="1003.SAMN04488541_10509"/>
<protein>
    <submittedName>
        <fullName evidence="1">Uncharacterized protein</fullName>
    </submittedName>
</protein>
<evidence type="ECO:0000313" key="2">
    <source>
        <dbReference type="Proteomes" id="UP000199513"/>
    </source>
</evidence>
<dbReference type="EMBL" id="FONY01000050">
    <property type="protein sequence ID" value="SFF53243.1"/>
    <property type="molecule type" value="Genomic_DNA"/>
</dbReference>
<dbReference type="AlphaFoldDB" id="A0A1I2JHB8"/>
<reference evidence="1 2" key="1">
    <citation type="submission" date="2016-10" db="EMBL/GenBank/DDBJ databases">
        <authorList>
            <person name="de Groot N.N."/>
        </authorList>
    </citation>
    <scope>NUCLEOTIDE SEQUENCE [LARGE SCALE GENOMIC DNA]</scope>
    <source>
        <strain>GEY</strain>
        <strain evidence="2">DSM 9560</strain>
    </source>
</reference>
<dbReference type="RefSeq" id="WP_091549175.1">
    <property type="nucleotide sequence ID" value="NZ_FONY01000050.1"/>
</dbReference>
<evidence type="ECO:0000313" key="1">
    <source>
        <dbReference type="EMBL" id="SFF53243.1"/>
    </source>
</evidence>
<dbReference type="Proteomes" id="UP000199513">
    <property type="component" value="Unassembled WGS sequence"/>
</dbReference>
<gene>
    <name evidence="1" type="ORF">SAMN04488541_10509</name>
</gene>
<organism evidence="1 2">
    <name type="scientific">Thermoflexibacter ruber</name>
    <dbReference type="NCBI Taxonomy" id="1003"/>
    <lineage>
        <taxon>Bacteria</taxon>
        <taxon>Pseudomonadati</taxon>
        <taxon>Bacteroidota</taxon>
        <taxon>Cytophagia</taxon>
        <taxon>Cytophagales</taxon>
        <taxon>Thermoflexibacteraceae</taxon>
        <taxon>Thermoflexibacter</taxon>
    </lineage>
</organism>
<proteinExistence type="predicted"/>
<sequence>MKKKIKENLSNKANVNLYLKSKGYKNEQELINEILLEMNYLEKLSQDISAFGKLNNNQKDVILKKALTMYASTQKDLDDSTLESMGSRAYCSAMYAICSVNCFRDAGCLVRCFLDYLACLIDREEPQYE</sequence>
<accession>A0A1I2JHB8</accession>
<name>A0A1I2JHB8_9BACT</name>